<evidence type="ECO:0000313" key="2">
    <source>
        <dbReference type="EMBL" id="KAE9295525.1"/>
    </source>
</evidence>
<dbReference type="Proteomes" id="UP000486351">
    <property type="component" value="Unassembled WGS sequence"/>
</dbReference>
<comment type="caution">
    <text evidence="2">The sequence shown here is derived from an EMBL/GenBank/DDBJ whole genome shotgun (WGS) entry which is preliminary data.</text>
</comment>
<gene>
    <name evidence="2" type="ORF">PF008_g24243</name>
</gene>
<feature type="chain" id="PRO_5026021090" description="Secreted protein" evidence="1">
    <location>
        <begin position="23"/>
        <end position="67"/>
    </location>
</feature>
<proteinExistence type="predicted"/>
<protein>
    <recommendedName>
        <fullName evidence="4">Secreted protein</fullName>
    </recommendedName>
</protein>
<reference evidence="2 3" key="1">
    <citation type="submission" date="2018-09" db="EMBL/GenBank/DDBJ databases">
        <title>Genomic investigation of the strawberry pathogen Phytophthora fragariae indicates pathogenicity is determined by transcriptional variation in three key races.</title>
        <authorList>
            <person name="Adams T.M."/>
            <person name="Armitage A.D."/>
            <person name="Sobczyk M.K."/>
            <person name="Bates H.J."/>
            <person name="Dunwell J.M."/>
            <person name="Nellist C.F."/>
            <person name="Harrison R.J."/>
        </authorList>
    </citation>
    <scope>NUCLEOTIDE SEQUENCE [LARGE SCALE GENOMIC DNA]</scope>
    <source>
        <strain evidence="2 3">NOV-77</strain>
    </source>
</reference>
<evidence type="ECO:0008006" key="4">
    <source>
        <dbReference type="Google" id="ProtNLM"/>
    </source>
</evidence>
<sequence length="67" mass="7580">MRQCYSISLLSLLFWGLLRTFCWLIPTARTRVTGQRVVPLGDTGRLPQDAHCTNGGPVRATWFIDDT</sequence>
<keyword evidence="1" id="KW-0732">Signal</keyword>
<evidence type="ECO:0000256" key="1">
    <source>
        <dbReference type="SAM" id="SignalP"/>
    </source>
</evidence>
<dbReference type="AlphaFoldDB" id="A0A6G0QND6"/>
<dbReference type="EMBL" id="QXFY01002564">
    <property type="protein sequence ID" value="KAE9295525.1"/>
    <property type="molecule type" value="Genomic_DNA"/>
</dbReference>
<name>A0A6G0QND6_9STRA</name>
<evidence type="ECO:0000313" key="3">
    <source>
        <dbReference type="Proteomes" id="UP000486351"/>
    </source>
</evidence>
<accession>A0A6G0QND6</accession>
<organism evidence="2 3">
    <name type="scientific">Phytophthora fragariae</name>
    <dbReference type="NCBI Taxonomy" id="53985"/>
    <lineage>
        <taxon>Eukaryota</taxon>
        <taxon>Sar</taxon>
        <taxon>Stramenopiles</taxon>
        <taxon>Oomycota</taxon>
        <taxon>Peronosporomycetes</taxon>
        <taxon>Peronosporales</taxon>
        <taxon>Peronosporaceae</taxon>
        <taxon>Phytophthora</taxon>
    </lineage>
</organism>
<feature type="signal peptide" evidence="1">
    <location>
        <begin position="1"/>
        <end position="22"/>
    </location>
</feature>